<reference evidence="4" key="2">
    <citation type="submission" date="2009-11" db="EMBL/GenBank/DDBJ databases">
        <title>The Genome Sequence of Allomyces macrogynus strain ATCC 38327.</title>
        <authorList>
            <consortium name="The Broad Institute Genome Sequencing Platform"/>
            <person name="Russ C."/>
            <person name="Cuomo C."/>
            <person name="Shea T."/>
            <person name="Young S.K."/>
            <person name="Zeng Q."/>
            <person name="Koehrsen M."/>
            <person name="Haas B."/>
            <person name="Borodovsky M."/>
            <person name="Guigo R."/>
            <person name="Alvarado L."/>
            <person name="Berlin A."/>
            <person name="Borenstein D."/>
            <person name="Chen Z."/>
            <person name="Engels R."/>
            <person name="Freedman E."/>
            <person name="Gellesch M."/>
            <person name="Goldberg J."/>
            <person name="Griggs A."/>
            <person name="Gujja S."/>
            <person name="Heiman D."/>
            <person name="Hepburn T."/>
            <person name="Howarth C."/>
            <person name="Jen D."/>
            <person name="Larson L."/>
            <person name="Lewis B."/>
            <person name="Mehta T."/>
            <person name="Park D."/>
            <person name="Pearson M."/>
            <person name="Roberts A."/>
            <person name="Saif S."/>
            <person name="Shenoy N."/>
            <person name="Sisk P."/>
            <person name="Stolte C."/>
            <person name="Sykes S."/>
            <person name="Walk T."/>
            <person name="White J."/>
            <person name="Yandava C."/>
            <person name="Burger G."/>
            <person name="Gray M.W."/>
            <person name="Holland P.W.H."/>
            <person name="King N."/>
            <person name="Lang F.B.F."/>
            <person name="Roger A.J."/>
            <person name="Ruiz-Trillo I."/>
            <person name="Lander E."/>
            <person name="Nusbaum C."/>
        </authorList>
    </citation>
    <scope>NUCLEOTIDE SEQUENCE [LARGE SCALE GENOMIC DNA]</scope>
    <source>
        <strain evidence="4">ATCC 38327</strain>
    </source>
</reference>
<dbReference type="VEuPathDB" id="FungiDB:AMAG_18846"/>
<dbReference type="AlphaFoldDB" id="A0A0L0SIL5"/>
<protein>
    <submittedName>
        <fullName evidence="3">Uncharacterized protein</fullName>
    </submittedName>
</protein>
<keyword evidence="4" id="KW-1185">Reference proteome</keyword>
<feature type="region of interest" description="Disordered" evidence="1">
    <location>
        <begin position="80"/>
        <end position="109"/>
    </location>
</feature>
<evidence type="ECO:0000313" key="4">
    <source>
        <dbReference type="Proteomes" id="UP000054350"/>
    </source>
</evidence>
<keyword evidence="2" id="KW-0472">Membrane</keyword>
<gene>
    <name evidence="3" type="ORF">AMAG_18846</name>
</gene>
<evidence type="ECO:0000256" key="1">
    <source>
        <dbReference type="SAM" id="MobiDB-lite"/>
    </source>
</evidence>
<evidence type="ECO:0000256" key="2">
    <source>
        <dbReference type="SAM" id="Phobius"/>
    </source>
</evidence>
<keyword evidence="2" id="KW-0812">Transmembrane</keyword>
<reference evidence="3 4" key="1">
    <citation type="submission" date="2009-11" db="EMBL/GenBank/DDBJ databases">
        <title>Annotation of Allomyces macrogynus ATCC 38327.</title>
        <authorList>
            <consortium name="The Broad Institute Genome Sequencing Platform"/>
            <person name="Russ C."/>
            <person name="Cuomo C."/>
            <person name="Burger G."/>
            <person name="Gray M.W."/>
            <person name="Holland P.W.H."/>
            <person name="King N."/>
            <person name="Lang F.B.F."/>
            <person name="Roger A.J."/>
            <person name="Ruiz-Trillo I."/>
            <person name="Young S.K."/>
            <person name="Zeng Q."/>
            <person name="Gargeya S."/>
            <person name="Fitzgerald M."/>
            <person name="Haas B."/>
            <person name="Abouelleil A."/>
            <person name="Alvarado L."/>
            <person name="Arachchi H.M."/>
            <person name="Berlin A."/>
            <person name="Chapman S.B."/>
            <person name="Gearin G."/>
            <person name="Goldberg J."/>
            <person name="Griggs A."/>
            <person name="Gujja S."/>
            <person name="Hansen M."/>
            <person name="Heiman D."/>
            <person name="Howarth C."/>
            <person name="Larimer J."/>
            <person name="Lui A."/>
            <person name="MacDonald P.J.P."/>
            <person name="McCowen C."/>
            <person name="Montmayeur A."/>
            <person name="Murphy C."/>
            <person name="Neiman D."/>
            <person name="Pearson M."/>
            <person name="Priest M."/>
            <person name="Roberts A."/>
            <person name="Saif S."/>
            <person name="Shea T."/>
            <person name="Sisk P."/>
            <person name="Stolte C."/>
            <person name="Sykes S."/>
            <person name="Wortman J."/>
            <person name="Nusbaum C."/>
            <person name="Birren B."/>
        </authorList>
    </citation>
    <scope>NUCLEOTIDE SEQUENCE [LARGE SCALE GENOMIC DNA]</scope>
    <source>
        <strain evidence="3 4">ATCC 38327</strain>
    </source>
</reference>
<sequence length="109" mass="10546">MSTVPSSTPTPTLDTSLLVEASWDPSRTRKWITIIGVIWGIFILLAGCCQACGPKRNAGDDDTNQRGMVSVGADVAHAVVDLSGGGDGGGGDGGGGDGGGGDGGGGGGD</sequence>
<feature type="transmembrane region" description="Helical" evidence="2">
    <location>
        <begin position="31"/>
        <end position="49"/>
    </location>
</feature>
<evidence type="ECO:0000313" key="3">
    <source>
        <dbReference type="EMBL" id="KNE62312.1"/>
    </source>
</evidence>
<keyword evidence="2" id="KW-1133">Transmembrane helix</keyword>
<dbReference type="EMBL" id="GG745340">
    <property type="protein sequence ID" value="KNE62312.1"/>
    <property type="molecule type" value="Genomic_DNA"/>
</dbReference>
<proteinExistence type="predicted"/>
<organism evidence="3 4">
    <name type="scientific">Allomyces macrogynus (strain ATCC 38327)</name>
    <name type="common">Allomyces javanicus var. macrogynus</name>
    <dbReference type="NCBI Taxonomy" id="578462"/>
    <lineage>
        <taxon>Eukaryota</taxon>
        <taxon>Fungi</taxon>
        <taxon>Fungi incertae sedis</taxon>
        <taxon>Blastocladiomycota</taxon>
        <taxon>Blastocladiomycetes</taxon>
        <taxon>Blastocladiales</taxon>
        <taxon>Blastocladiaceae</taxon>
        <taxon>Allomyces</taxon>
    </lineage>
</organism>
<accession>A0A0L0SIL5</accession>
<feature type="compositionally biased region" description="Gly residues" evidence="1">
    <location>
        <begin position="83"/>
        <end position="109"/>
    </location>
</feature>
<name>A0A0L0SIL5_ALLM3</name>
<dbReference type="Proteomes" id="UP000054350">
    <property type="component" value="Unassembled WGS sequence"/>
</dbReference>